<sequence>MTHSDFIFNTPFTNQLFSESEIKYKEFEECTFTDCDFSNCNFSGVVFTDCIFYNCNFKEAQINYVGLRNAVFNHCDFTDVNFAMTDQLLFEFHFNNCVLDYAKFYALKLKKMTFTNCSMIAVDFMATNLTEVLFDNCNLHQAVFTDAIAEKADFLTSYNFTIDPEKTKLRKAQFSKEGLKGLLQKYEIIVR</sequence>
<dbReference type="SUPFAM" id="SSF141571">
    <property type="entry name" value="Pentapeptide repeat-like"/>
    <property type="match status" value="1"/>
</dbReference>
<organism evidence="1 2">
    <name type="scientific">Flavobacterium supellecticarium</name>
    <dbReference type="NCBI Taxonomy" id="2565924"/>
    <lineage>
        <taxon>Bacteria</taxon>
        <taxon>Pseudomonadati</taxon>
        <taxon>Bacteroidota</taxon>
        <taxon>Flavobacteriia</taxon>
        <taxon>Flavobacteriales</taxon>
        <taxon>Flavobacteriaceae</taxon>
        <taxon>Flavobacterium</taxon>
    </lineage>
</organism>
<dbReference type="AlphaFoldDB" id="A0A4S4A508"/>
<dbReference type="Gene3D" id="2.160.20.80">
    <property type="entry name" value="E3 ubiquitin-protein ligase SopA"/>
    <property type="match status" value="1"/>
</dbReference>
<dbReference type="OrthoDB" id="67652at2"/>
<reference evidence="1 2" key="1">
    <citation type="submission" date="2019-04" db="EMBL/GenBank/DDBJ databases">
        <title>Flavobacterium sp. nov. isolated from construction timber.</title>
        <authorList>
            <person name="Lin S.-Y."/>
            <person name="Chang C.-T."/>
            <person name="Young C.-C."/>
        </authorList>
    </citation>
    <scope>NUCLEOTIDE SEQUENCE [LARGE SCALE GENOMIC DNA]</scope>
    <source>
        <strain evidence="1 2">CC-CTC003</strain>
    </source>
</reference>
<proteinExistence type="predicted"/>
<protein>
    <submittedName>
        <fullName evidence="1">Pentapeptide repeat-containing protein</fullName>
    </submittedName>
</protein>
<evidence type="ECO:0000313" key="2">
    <source>
        <dbReference type="Proteomes" id="UP000307507"/>
    </source>
</evidence>
<comment type="caution">
    <text evidence="1">The sequence shown here is derived from an EMBL/GenBank/DDBJ whole genome shotgun (WGS) entry which is preliminary data.</text>
</comment>
<keyword evidence="2" id="KW-1185">Reference proteome</keyword>
<dbReference type="InterPro" id="IPR052949">
    <property type="entry name" value="PA_immunity-related"/>
</dbReference>
<dbReference type="PANTHER" id="PTHR42999">
    <property type="entry name" value="ANTIBIOTIC RESISTANCE PROTEIN MCBG"/>
    <property type="match status" value="1"/>
</dbReference>
<evidence type="ECO:0000313" key="1">
    <source>
        <dbReference type="EMBL" id="THF53408.1"/>
    </source>
</evidence>
<name>A0A4S4A508_9FLAO</name>
<dbReference type="PANTHER" id="PTHR42999:SF1">
    <property type="entry name" value="PENTAPEPTIDE REPEAT-CONTAINING PROTEIN"/>
    <property type="match status" value="1"/>
</dbReference>
<dbReference type="Pfam" id="PF13599">
    <property type="entry name" value="Pentapeptide_4"/>
    <property type="match status" value="1"/>
</dbReference>
<dbReference type="RefSeq" id="WP_136401931.1">
    <property type="nucleotide sequence ID" value="NZ_SSNZ01000001.1"/>
</dbReference>
<dbReference type="Pfam" id="PF13576">
    <property type="entry name" value="Pentapeptide_3"/>
    <property type="match status" value="1"/>
</dbReference>
<accession>A0A4S4A508</accession>
<dbReference type="Proteomes" id="UP000307507">
    <property type="component" value="Unassembled WGS sequence"/>
</dbReference>
<gene>
    <name evidence="1" type="ORF">E6C50_04180</name>
</gene>
<dbReference type="EMBL" id="SSNZ01000001">
    <property type="protein sequence ID" value="THF53408.1"/>
    <property type="molecule type" value="Genomic_DNA"/>
</dbReference>
<dbReference type="InterPro" id="IPR001646">
    <property type="entry name" value="5peptide_repeat"/>
</dbReference>